<evidence type="ECO:0000256" key="7">
    <source>
        <dbReference type="RuleBase" id="RU361277"/>
    </source>
</evidence>
<comment type="similarity">
    <text evidence="2 7">Belongs to the zinc-containing alcohol dehydrogenase family.</text>
</comment>
<dbReference type="PANTHER" id="PTHR42940:SF7">
    <property type="entry name" value="ALCOHOL DEHYDROGENASE-LIKE N-TERMINAL DOMAIN-CONTAINING PROTEIN"/>
    <property type="match status" value="1"/>
</dbReference>
<sequence length="342" mass="36166">MPTMSLPQTYKRAVFKELGQPLAVEDAPLKLPGSKELLIKVEACGVCYSDMYSQYNGLGGGFPIVPGHEIIGKVAAVGSDVGDWNVGDRIGAGWHGGHDGTCKACKKGWFQMCDNTVVNGATKEGGYAEYCIIRAESAVHIPAHVDAATYAPILCAGLTVFNSIRNMNIKAGETVAVQGLGGLGHLAIQYAKHMGYRVIAISRGADKEGAARELGADDYIDSSQGDAGEQLAALGGAALAITTASTAEAITPLLKGLGILGKLLVLSFPRKLTLDPTDLLKYGLSVQFWPSGHPSDAEEAIRFAENNNIKSVIEQFPLSQAQQAFDSILSGKVRFRAVITMD</sequence>
<dbReference type="InterPro" id="IPR020843">
    <property type="entry name" value="ER"/>
</dbReference>
<organism evidence="9 10">
    <name type="scientific">Aspergillus udagawae</name>
    <dbReference type="NCBI Taxonomy" id="91492"/>
    <lineage>
        <taxon>Eukaryota</taxon>
        <taxon>Fungi</taxon>
        <taxon>Dikarya</taxon>
        <taxon>Ascomycota</taxon>
        <taxon>Pezizomycotina</taxon>
        <taxon>Eurotiomycetes</taxon>
        <taxon>Eurotiomycetidae</taxon>
        <taxon>Eurotiales</taxon>
        <taxon>Aspergillaceae</taxon>
        <taxon>Aspergillus</taxon>
        <taxon>Aspergillus subgen. Fumigati</taxon>
    </lineage>
</organism>
<protein>
    <recommendedName>
        <fullName evidence="8">Enoyl reductase (ER) domain-containing protein</fullName>
    </recommendedName>
</protein>
<keyword evidence="5" id="KW-0560">Oxidoreductase</keyword>
<evidence type="ECO:0000313" key="10">
    <source>
        <dbReference type="Proteomes" id="UP000036893"/>
    </source>
</evidence>
<dbReference type="RefSeq" id="XP_043145091.1">
    <property type="nucleotide sequence ID" value="XM_043289156.1"/>
</dbReference>
<dbReference type="SUPFAM" id="SSF51735">
    <property type="entry name" value="NAD(P)-binding Rossmann-fold domains"/>
    <property type="match status" value="1"/>
</dbReference>
<dbReference type="PANTHER" id="PTHR42940">
    <property type="entry name" value="ALCOHOL DEHYDROGENASE 1-RELATED"/>
    <property type="match status" value="1"/>
</dbReference>
<evidence type="ECO:0000259" key="8">
    <source>
        <dbReference type="SMART" id="SM00829"/>
    </source>
</evidence>
<dbReference type="Gene3D" id="3.90.180.10">
    <property type="entry name" value="Medium-chain alcohol dehydrogenases, catalytic domain"/>
    <property type="match status" value="1"/>
</dbReference>
<evidence type="ECO:0000256" key="5">
    <source>
        <dbReference type="ARBA" id="ARBA00023002"/>
    </source>
</evidence>
<comment type="caution">
    <text evidence="9">The sequence shown here is derived from an EMBL/GenBank/DDBJ whole genome shotgun (WGS) entry which is preliminary data.</text>
</comment>
<evidence type="ECO:0000256" key="1">
    <source>
        <dbReference type="ARBA" id="ARBA00001947"/>
    </source>
</evidence>
<evidence type="ECO:0000256" key="3">
    <source>
        <dbReference type="ARBA" id="ARBA00022723"/>
    </source>
</evidence>
<proteinExistence type="inferred from homology"/>
<reference evidence="9" key="2">
    <citation type="submission" date="2021-01" db="EMBL/GenBank/DDBJ databases">
        <title>Pan-genome distribution and transcriptional activeness of fungal secondary metabolism genes in Aspergillus section Fumigati.</title>
        <authorList>
            <person name="Takahashi H."/>
            <person name="Umemura M."/>
            <person name="Ninomiya A."/>
            <person name="Kusuya Y."/>
            <person name="Urayama S."/>
            <person name="Shimizu M."/>
            <person name="Watanabe A."/>
            <person name="Kamei K."/>
            <person name="Yaguchi T."/>
            <person name="Hagiwara D."/>
        </authorList>
    </citation>
    <scope>NUCLEOTIDE SEQUENCE</scope>
    <source>
        <strain evidence="9">IFM 46973</strain>
    </source>
</reference>
<evidence type="ECO:0000256" key="2">
    <source>
        <dbReference type="ARBA" id="ARBA00008072"/>
    </source>
</evidence>
<dbReference type="Proteomes" id="UP000036893">
    <property type="component" value="Unassembled WGS sequence"/>
</dbReference>
<comment type="cofactor">
    <cofactor evidence="1 7">
        <name>Zn(2+)</name>
        <dbReference type="ChEBI" id="CHEBI:29105"/>
    </cofactor>
</comment>
<evidence type="ECO:0000256" key="6">
    <source>
        <dbReference type="ARBA" id="ARBA00023027"/>
    </source>
</evidence>
<dbReference type="GeneID" id="66991692"/>
<dbReference type="PROSITE" id="PS00059">
    <property type="entry name" value="ADH_ZINC"/>
    <property type="match status" value="1"/>
</dbReference>
<evidence type="ECO:0000313" key="9">
    <source>
        <dbReference type="EMBL" id="GIC87825.1"/>
    </source>
</evidence>
<dbReference type="Gene3D" id="3.40.50.720">
    <property type="entry name" value="NAD(P)-binding Rossmann-like Domain"/>
    <property type="match status" value="1"/>
</dbReference>
<dbReference type="Pfam" id="PF08240">
    <property type="entry name" value="ADH_N"/>
    <property type="match status" value="1"/>
</dbReference>
<dbReference type="EMBL" id="BBXM02000003">
    <property type="protein sequence ID" value="GIC87825.1"/>
    <property type="molecule type" value="Genomic_DNA"/>
</dbReference>
<keyword evidence="6" id="KW-0520">NAD</keyword>
<accession>A0A8E0QNW8</accession>
<dbReference type="InterPro" id="IPR013149">
    <property type="entry name" value="ADH-like_C"/>
</dbReference>
<dbReference type="GO" id="GO:0008270">
    <property type="term" value="F:zinc ion binding"/>
    <property type="evidence" value="ECO:0007669"/>
    <property type="project" value="InterPro"/>
</dbReference>
<name>A0A8E0QNW8_9EURO</name>
<gene>
    <name evidence="9" type="ORF">Aud_004216</name>
</gene>
<dbReference type="InterPro" id="IPR011032">
    <property type="entry name" value="GroES-like_sf"/>
</dbReference>
<dbReference type="InterPro" id="IPR013154">
    <property type="entry name" value="ADH-like_N"/>
</dbReference>
<dbReference type="InterPro" id="IPR036291">
    <property type="entry name" value="NAD(P)-bd_dom_sf"/>
</dbReference>
<feature type="domain" description="Enoyl reductase (ER)" evidence="8">
    <location>
        <begin position="19"/>
        <end position="339"/>
    </location>
</feature>
<dbReference type="SMART" id="SM00829">
    <property type="entry name" value="PKS_ER"/>
    <property type="match status" value="1"/>
</dbReference>
<dbReference type="AlphaFoldDB" id="A0A8E0QNW8"/>
<evidence type="ECO:0000256" key="4">
    <source>
        <dbReference type="ARBA" id="ARBA00022833"/>
    </source>
</evidence>
<dbReference type="GO" id="GO:0004022">
    <property type="term" value="F:alcohol dehydrogenase (NAD+) activity"/>
    <property type="evidence" value="ECO:0007669"/>
    <property type="project" value="UniProtKB-ARBA"/>
</dbReference>
<reference evidence="9" key="1">
    <citation type="journal article" date="2015" name="Genome Announc.">
        <title>Draft Genome Sequence of the Pathogenic Filamentous Fungus Aspergillus udagawae Strain IFM 46973T.</title>
        <authorList>
            <person name="Kusuya Y."/>
            <person name="Takahashi-Nakaguchi A."/>
            <person name="Takahashi H."/>
            <person name="Yaguchi T."/>
        </authorList>
    </citation>
    <scope>NUCLEOTIDE SEQUENCE</scope>
    <source>
        <strain evidence="9">IFM 46973</strain>
    </source>
</reference>
<dbReference type="SUPFAM" id="SSF50129">
    <property type="entry name" value="GroES-like"/>
    <property type="match status" value="1"/>
</dbReference>
<keyword evidence="4 7" id="KW-0862">Zinc</keyword>
<dbReference type="InterPro" id="IPR002328">
    <property type="entry name" value="ADH_Zn_CS"/>
</dbReference>
<dbReference type="Pfam" id="PF00107">
    <property type="entry name" value="ADH_zinc_N"/>
    <property type="match status" value="1"/>
</dbReference>
<keyword evidence="3 7" id="KW-0479">Metal-binding</keyword>
<dbReference type="FunFam" id="3.40.50.720:FF:000039">
    <property type="entry name" value="Alcohol dehydrogenase AdhP"/>
    <property type="match status" value="1"/>
</dbReference>
<dbReference type="GO" id="GO:0005737">
    <property type="term" value="C:cytoplasm"/>
    <property type="evidence" value="ECO:0007669"/>
    <property type="project" value="TreeGrafter"/>
</dbReference>